<keyword evidence="5 9" id="KW-0064">Aspartyl protease</keyword>
<feature type="active site" evidence="9">
    <location>
        <position position="143"/>
    </location>
</feature>
<dbReference type="EMBL" id="LQRT01000013">
    <property type="protein sequence ID" value="KZS40319.1"/>
    <property type="molecule type" value="Genomic_DNA"/>
</dbReference>
<dbReference type="PANTHER" id="PTHR33695">
    <property type="entry name" value="LIPOPROTEIN SIGNAL PEPTIDASE"/>
    <property type="match status" value="1"/>
</dbReference>
<evidence type="ECO:0000256" key="8">
    <source>
        <dbReference type="ARBA" id="ARBA00023136"/>
    </source>
</evidence>
<dbReference type="UniPathway" id="UPA00665"/>
<keyword evidence="7 9" id="KW-1133">Transmembrane helix</keyword>
<dbReference type="NCBIfam" id="TIGR00077">
    <property type="entry name" value="lspA"/>
    <property type="match status" value="1"/>
</dbReference>
<comment type="similarity">
    <text evidence="1 9 11">Belongs to the peptidase A8 family.</text>
</comment>
<evidence type="ECO:0000256" key="3">
    <source>
        <dbReference type="ARBA" id="ARBA00022670"/>
    </source>
</evidence>
<name>A0A163A7B5_9FLAO</name>
<feature type="transmembrane region" description="Helical" evidence="9">
    <location>
        <begin position="98"/>
        <end position="118"/>
    </location>
</feature>
<dbReference type="STRING" id="1642818.AWE51_05010"/>
<dbReference type="HAMAP" id="MF_00161">
    <property type="entry name" value="LspA"/>
    <property type="match status" value="1"/>
</dbReference>
<dbReference type="Proteomes" id="UP000076715">
    <property type="component" value="Unassembled WGS sequence"/>
</dbReference>
<dbReference type="PANTHER" id="PTHR33695:SF1">
    <property type="entry name" value="LIPOPROTEIN SIGNAL PEPTIDASE"/>
    <property type="match status" value="1"/>
</dbReference>
<comment type="catalytic activity">
    <reaction evidence="9 10">
        <text>Release of signal peptides from bacterial membrane prolipoproteins. Hydrolyzes -Xaa-Yaa-Zaa-|-(S,diacylglyceryl)Cys-, in which Xaa is hydrophobic (preferably Leu), and Yaa (Ala or Ser) and Zaa (Gly or Ala) have small, neutral side chains.</text>
        <dbReference type="EC" id="3.4.23.36"/>
    </reaction>
</comment>
<feature type="active site" evidence="9">
    <location>
        <position position="125"/>
    </location>
</feature>
<dbReference type="GO" id="GO:0004190">
    <property type="term" value="F:aspartic-type endopeptidase activity"/>
    <property type="evidence" value="ECO:0007669"/>
    <property type="project" value="UniProtKB-UniRule"/>
</dbReference>
<keyword evidence="13" id="KW-1185">Reference proteome</keyword>
<dbReference type="PRINTS" id="PR00781">
    <property type="entry name" value="LIPOSIGPTASE"/>
</dbReference>
<comment type="function">
    <text evidence="9 10">This protein specifically catalyzes the removal of signal peptides from prolipoproteins.</text>
</comment>
<keyword evidence="4 9" id="KW-0812">Transmembrane</keyword>
<evidence type="ECO:0000256" key="5">
    <source>
        <dbReference type="ARBA" id="ARBA00022750"/>
    </source>
</evidence>
<evidence type="ECO:0000256" key="9">
    <source>
        <dbReference type="HAMAP-Rule" id="MF_00161"/>
    </source>
</evidence>
<dbReference type="AlphaFoldDB" id="A0A163A7B5"/>
<evidence type="ECO:0000256" key="10">
    <source>
        <dbReference type="RuleBase" id="RU000594"/>
    </source>
</evidence>
<keyword evidence="2 9" id="KW-1003">Cell membrane</keyword>
<evidence type="ECO:0000256" key="7">
    <source>
        <dbReference type="ARBA" id="ARBA00022989"/>
    </source>
</evidence>
<evidence type="ECO:0000256" key="2">
    <source>
        <dbReference type="ARBA" id="ARBA00022475"/>
    </source>
</evidence>
<feature type="transmembrane region" description="Helical" evidence="9">
    <location>
        <begin position="138"/>
        <end position="159"/>
    </location>
</feature>
<dbReference type="GO" id="GO:0005886">
    <property type="term" value="C:plasma membrane"/>
    <property type="evidence" value="ECO:0007669"/>
    <property type="project" value="UniProtKB-SubCell"/>
</dbReference>
<dbReference type="Pfam" id="PF01252">
    <property type="entry name" value="Peptidase_A8"/>
    <property type="match status" value="1"/>
</dbReference>
<reference evidence="12 13" key="1">
    <citation type="submission" date="2016-01" db="EMBL/GenBank/DDBJ databases">
        <title>The draft genome sequence of Aquimarina sp. RZW4-3-2.</title>
        <authorList>
            <person name="Wang Y."/>
        </authorList>
    </citation>
    <scope>NUCLEOTIDE SEQUENCE [LARGE SCALE GENOMIC DNA]</scope>
    <source>
        <strain evidence="12 13">RZW4-3-2</strain>
    </source>
</reference>
<organism evidence="12 13">
    <name type="scientific">Aquimarina aggregata</name>
    <dbReference type="NCBI Taxonomy" id="1642818"/>
    <lineage>
        <taxon>Bacteria</taxon>
        <taxon>Pseudomonadati</taxon>
        <taxon>Bacteroidota</taxon>
        <taxon>Flavobacteriia</taxon>
        <taxon>Flavobacteriales</taxon>
        <taxon>Flavobacteriaceae</taxon>
        <taxon>Aquimarina</taxon>
    </lineage>
</organism>
<dbReference type="PROSITE" id="PS00855">
    <property type="entry name" value="SPASE_II"/>
    <property type="match status" value="1"/>
</dbReference>
<evidence type="ECO:0000256" key="1">
    <source>
        <dbReference type="ARBA" id="ARBA00006139"/>
    </source>
</evidence>
<dbReference type="GO" id="GO:0006508">
    <property type="term" value="P:proteolysis"/>
    <property type="evidence" value="ECO:0007669"/>
    <property type="project" value="UniProtKB-KW"/>
</dbReference>
<evidence type="ECO:0000256" key="4">
    <source>
        <dbReference type="ARBA" id="ARBA00022692"/>
    </source>
</evidence>
<accession>A0A163A7B5</accession>
<keyword evidence="6 9" id="KW-0378">Hydrolase</keyword>
<evidence type="ECO:0000313" key="13">
    <source>
        <dbReference type="Proteomes" id="UP000076715"/>
    </source>
</evidence>
<evidence type="ECO:0000313" key="12">
    <source>
        <dbReference type="EMBL" id="KZS40319.1"/>
    </source>
</evidence>
<comment type="pathway">
    <text evidence="9">Protein modification; lipoprotein biosynthesis (signal peptide cleavage).</text>
</comment>
<dbReference type="EC" id="3.4.23.36" evidence="9"/>
<sequence>MKFKKPIKILFSLIIILSNISCDQITKEKVRQEISKNETIKIIGDNFILTKVENTGAALSLGENLTPNAKIILLQVLPLLVLIFMFIYIIKEKKISKFNLIGFSFIIGGGIGNIYDRILFNSVTDFMYVEYGSLHTGIFNMADVSVVIGTLFILLNSILSEINKKRYNLTRF</sequence>
<dbReference type="InterPro" id="IPR001872">
    <property type="entry name" value="Peptidase_A8"/>
</dbReference>
<feature type="transmembrane region" description="Helical" evidence="9">
    <location>
        <begin position="71"/>
        <end position="91"/>
    </location>
</feature>
<keyword evidence="8 9" id="KW-0472">Membrane</keyword>
<evidence type="ECO:0000256" key="11">
    <source>
        <dbReference type="RuleBase" id="RU004181"/>
    </source>
</evidence>
<evidence type="ECO:0000256" key="6">
    <source>
        <dbReference type="ARBA" id="ARBA00022801"/>
    </source>
</evidence>
<gene>
    <name evidence="9" type="primary">lspA</name>
    <name evidence="12" type="ORF">AWE51_05010</name>
</gene>
<dbReference type="OrthoDB" id="9810259at2"/>
<comment type="caution">
    <text evidence="9">Lacks conserved residue(s) required for the propagation of feature annotation.</text>
</comment>
<keyword evidence="3 9" id="KW-0645">Protease</keyword>
<comment type="subcellular location">
    <subcellularLocation>
        <location evidence="9">Cell membrane</location>
        <topology evidence="9">Multi-pass membrane protein</topology>
    </subcellularLocation>
</comment>
<protein>
    <recommendedName>
        <fullName evidence="9">Lipoprotein signal peptidase</fullName>
        <ecNumber evidence="9">3.4.23.36</ecNumber>
    </recommendedName>
    <alternativeName>
        <fullName evidence="9">Prolipoprotein signal peptidase</fullName>
    </alternativeName>
    <alternativeName>
        <fullName evidence="9">Signal peptidase II</fullName>
        <shortName evidence="9">SPase II</shortName>
    </alternativeName>
</protein>
<dbReference type="RefSeq" id="WP_066313792.1">
    <property type="nucleotide sequence ID" value="NZ_CANLSS010000018.1"/>
</dbReference>
<proteinExistence type="inferred from homology"/>
<comment type="caution">
    <text evidence="12">The sequence shown here is derived from an EMBL/GenBank/DDBJ whole genome shotgun (WGS) entry which is preliminary data.</text>
</comment>